<sequence>MNADAEYASAYVADLFAANNSEPPANSNPPEAACESPTPARKRVYSIQTPEAFKNLPTLQSSDPKHPSLCSKSLIISSTAFLKVSNLPDSFIEPNFIKSLERARKNRKIEEGFENVIQGISDYDKSAGTAIIELVSQNVANQFIEKLNNFKTLHHTILFENVAGSDENDNLYLDKTLCDSDKEDLGDADFQFIDDEDERMYMPLGGAGNDEEEGGVQEEAQSVPKAAQLDSITNHSIDEFRERAEDKSPPVSPVKIQLVGRPIMDDEAREGGTWLSEHYSQISERVHTKVMRNINEEPQKLSATVVVGNLPVKFHEDHFVDFINDEAAKLLSLDNDSIVIKETSNYRPESHTITVTFHEVEYACAACLIEEKYDKMSLTFKHHPDETVLPHKLSSRVVVGNLPVKFHKVRVAARYVTPDGPADIGRTPVKCP</sequence>
<protein>
    <submittedName>
        <fullName evidence="2">Nuclear protein localization protein 4-like protein 2</fullName>
    </submittedName>
</protein>
<dbReference type="AlphaFoldDB" id="A0AAE1HF18"/>
<organism evidence="2 3">
    <name type="scientific">Frankliniella fusca</name>
    <dbReference type="NCBI Taxonomy" id="407009"/>
    <lineage>
        <taxon>Eukaryota</taxon>
        <taxon>Metazoa</taxon>
        <taxon>Ecdysozoa</taxon>
        <taxon>Arthropoda</taxon>
        <taxon>Hexapoda</taxon>
        <taxon>Insecta</taxon>
        <taxon>Pterygota</taxon>
        <taxon>Neoptera</taxon>
        <taxon>Paraneoptera</taxon>
        <taxon>Thysanoptera</taxon>
        <taxon>Terebrantia</taxon>
        <taxon>Thripoidea</taxon>
        <taxon>Thripidae</taxon>
        <taxon>Frankliniella</taxon>
    </lineage>
</organism>
<feature type="region of interest" description="Disordered" evidence="1">
    <location>
        <begin position="19"/>
        <end position="41"/>
    </location>
</feature>
<feature type="region of interest" description="Disordered" evidence="1">
    <location>
        <begin position="204"/>
        <end position="231"/>
    </location>
</feature>
<dbReference type="EMBL" id="JAHWGI010000988">
    <property type="protein sequence ID" value="KAK3920124.1"/>
    <property type="molecule type" value="Genomic_DNA"/>
</dbReference>
<gene>
    <name evidence="2" type="ORF">KUF71_009411</name>
</gene>
<keyword evidence="3" id="KW-1185">Reference proteome</keyword>
<reference evidence="2" key="2">
    <citation type="journal article" date="2023" name="BMC Genomics">
        <title>Pest status, molecular evolution, and epigenetic factors derived from the genome assembly of Frankliniella fusca, a thysanopteran phytovirus vector.</title>
        <authorList>
            <person name="Catto M.A."/>
            <person name="Labadie P.E."/>
            <person name="Jacobson A.L."/>
            <person name="Kennedy G.G."/>
            <person name="Srinivasan R."/>
            <person name="Hunt B.G."/>
        </authorList>
    </citation>
    <scope>NUCLEOTIDE SEQUENCE</scope>
    <source>
        <strain evidence="2">PL_HMW_Pooled</strain>
    </source>
</reference>
<reference evidence="2" key="1">
    <citation type="submission" date="2021-07" db="EMBL/GenBank/DDBJ databases">
        <authorList>
            <person name="Catto M.A."/>
            <person name="Jacobson A."/>
            <person name="Kennedy G."/>
            <person name="Labadie P."/>
            <person name="Hunt B.G."/>
            <person name="Srinivasan R."/>
        </authorList>
    </citation>
    <scope>NUCLEOTIDE SEQUENCE</scope>
    <source>
        <strain evidence="2">PL_HMW_Pooled</strain>
        <tissue evidence="2">Head</tissue>
    </source>
</reference>
<feature type="non-terminal residue" evidence="2">
    <location>
        <position position="432"/>
    </location>
</feature>
<proteinExistence type="predicted"/>
<dbReference type="Proteomes" id="UP001219518">
    <property type="component" value="Unassembled WGS sequence"/>
</dbReference>
<comment type="caution">
    <text evidence="2">The sequence shown here is derived from an EMBL/GenBank/DDBJ whole genome shotgun (WGS) entry which is preliminary data.</text>
</comment>
<feature type="compositionally biased region" description="Low complexity" evidence="1">
    <location>
        <begin position="19"/>
        <end position="33"/>
    </location>
</feature>
<accession>A0AAE1HF18</accession>
<evidence type="ECO:0000313" key="3">
    <source>
        <dbReference type="Proteomes" id="UP001219518"/>
    </source>
</evidence>
<name>A0AAE1HF18_9NEOP</name>
<evidence type="ECO:0000313" key="2">
    <source>
        <dbReference type="EMBL" id="KAK3920124.1"/>
    </source>
</evidence>
<evidence type="ECO:0000256" key="1">
    <source>
        <dbReference type="SAM" id="MobiDB-lite"/>
    </source>
</evidence>